<dbReference type="InterPro" id="IPR000673">
    <property type="entry name" value="Sig_transdc_resp-reg_Me-estase"/>
</dbReference>
<dbReference type="PROSITE" id="PS50110">
    <property type="entry name" value="RESPONSE_REGULATORY"/>
    <property type="match status" value="1"/>
</dbReference>
<feature type="modified residue" description="4-aspartylphosphate" evidence="6">
    <location>
        <position position="118"/>
    </location>
</feature>
<comment type="catalytic activity">
    <reaction evidence="4">
        <text>[protein]-L-glutamate 5-O-methyl ester + H2O = L-glutamyl-[protein] + methanol + H(+)</text>
        <dbReference type="Rhea" id="RHEA:23236"/>
        <dbReference type="Rhea" id="RHEA-COMP:10208"/>
        <dbReference type="Rhea" id="RHEA-COMP:10311"/>
        <dbReference type="ChEBI" id="CHEBI:15377"/>
        <dbReference type="ChEBI" id="CHEBI:15378"/>
        <dbReference type="ChEBI" id="CHEBI:17790"/>
        <dbReference type="ChEBI" id="CHEBI:29973"/>
        <dbReference type="ChEBI" id="CHEBI:82795"/>
        <dbReference type="EC" id="3.1.1.61"/>
    </reaction>
</comment>
<dbReference type="Proteomes" id="UP000427906">
    <property type="component" value="Chromosome"/>
</dbReference>
<accession>A0A5K7YT26</accession>
<keyword evidence="10" id="KW-1185">Reference proteome</keyword>
<dbReference type="InterPro" id="IPR001789">
    <property type="entry name" value="Sig_transdc_resp-reg_receiver"/>
</dbReference>
<evidence type="ECO:0000256" key="2">
    <source>
        <dbReference type="ARBA" id="ARBA00022801"/>
    </source>
</evidence>
<evidence type="ECO:0000256" key="5">
    <source>
        <dbReference type="PROSITE-ProRule" id="PRU00050"/>
    </source>
</evidence>
<reference evidence="9 10" key="1">
    <citation type="submission" date="2019-11" db="EMBL/GenBank/DDBJ databases">
        <title>Comparative genomics of hydrocarbon-degrading Desulfosarcina strains.</title>
        <authorList>
            <person name="Watanabe M."/>
            <person name="Kojima H."/>
            <person name="Fukui M."/>
        </authorList>
    </citation>
    <scope>NUCLEOTIDE SEQUENCE [LARGE SCALE GENOMIC DNA]</scope>
    <source>
        <strain evidence="9 10">PL12</strain>
    </source>
</reference>
<dbReference type="PANTHER" id="PTHR42872">
    <property type="entry name" value="PROTEIN-GLUTAMATE METHYLESTERASE/PROTEIN-GLUTAMINE GLUTAMINASE"/>
    <property type="match status" value="1"/>
</dbReference>
<evidence type="ECO:0000259" key="8">
    <source>
        <dbReference type="PROSITE" id="PS50122"/>
    </source>
</evidence>
<dbReference type="GO" id="GO:0008984">
    <property type="term" value="F:protein-glutamate methylesterase activity"/>
    <property type="evidence" value="ECO:0007669"/>
    <property type="project" value="UniProtKB-EC"/>
</dbReference>
<gene>
    <name evidence="9" type="ORF">DSCA_64160</name>
</gene>
<dbReference type="CDD" id="cd17541">
    <property type="entry name" value="REC_CheB-like"/>
    <property type="match status" value="1"/>
</dbReference>
<dbReference type="EC" id="3.1.1.61" evidence="3"/>
<dbReference type="SUPFAM" id="SSF52172">
    <property type="entry name" value="CheY-like"/>
    <property type="match status" value="1"/>
</dbReference>
<dbReference type="Gene3D" id="3.40.50.180">
    <property type="entry name" value="Methylesterase CheB, C-terminal domain"/>
    <property type="match status" value="1"/>
</dbReference>
<dbReference type="GO" id="GO:0005737">
    <property type="term" value="C:cytoplasm"/>
    <property type="evidence" value="ECO:0007669"/>
    <property type="project" value="InterPro"/>
</dbReference>
<evidence type="ECO:0000256" key="3">
    <source>
        <dbReference type="ARBA" id="ARBA00039140"/>
    </source>
</evidence>
<dbReference type="EMBL" id="AP021874">
    <property type="protein sequence ID" value="BBO72486.1"/>
    <property type="molecule type" value="Genomic_DNA"/>
</dbReference>
<dbReference type="GO" id="GO:0000156">
    <property type="term" value="F:phosphorelay response regulator activity"/>
    <property type="evidence" value="ECO:0007669"/>
    <property type="project" value="InterPro"/>
</dbReference>
<sequence>MIIFCEECGARNDLSSDSLDANLHTFECCKCGEVLMVSKPTVGNGGFNAFARMTPENKGKNARAPITVLVVDDSTVLRKIIREMFASDDQLQVVGEAEHGLKALELIPRLKPDVVTLDVNMPVMDGLTTIKHIMIKCPTPVVMFSTLTGQGSRETFDTLRYGAVDFLQKPSSLLKEDLKSQHELIISRVKNAARAGIDTVRYLRPARAAKEAKPKNGTDCSQVFAIGSSYGGYGSLLGLIPELSPDLPAAFLSVLYAAPPHVDAFARYLDEHSPLAVCRAQDGQTLAPGSCYLASVFEWVTVANTLDRLTLQVAPQRSTPPKGASDELMTSLSTTLKERASGILLSGIGDDGIAGIEQLLNGGGKVIVQDPKTCLCSDTTAMAAQKYGLPTVLPGVVMAETIRTHCLNASHR</sequence>
<dbReference type="InterPro" id="IPR011006">
    <property type="entry name" value="CheY-like_superfamily"/>
</dbReference>
<feature type="domain" description="Response regulatory" evidence="7">
    <location>
        <begin position="67"/>
        <end position="184"/>
    </location>
</feature>
<dbReference type="SUPFAM" id="SSF52738">
    <property type="entry name" value="Methylesterase CheB, C-terminal domain"/>
    <property type="match status" value="1"/>
</dbReference>
<evidence type="ECO:0000256" key="1">
    <source>
        <dbReference type="ARBA" id="ARBA00022490"/>
    </source>
</evidence>
<feature type="domain" description="CheB-type methylesterase" evidence="8">
    <location>
        <begin position="214"/>
        <end position="375"/>
    </location>
</feature>
<dbReference type="AlphaFoldDB" id="A0A5K7YT26"/>
<keyword evidence="1" id="KW-0963">Cytoplasm</keyword>
<dbReference type="PROSITE" id="PS50122">
    <property type="entry name" value="CHEB"/>
    <property type="match status" value="1"/>
</dbReference>
<dbReference type="PANTHER" id="PTHR42872:SF6">
    <property type="entry name" value="PROTEIN-GLUTAMATE METHYLESTERASE_PROTEIN-GLUTAMINE GLUTAMINASE"/>
    <property type="match status" value="1"/>
</dbReference>
<keyword evidence="6" id="KW-0597">Phosphoprotein</keyword>
<dbReference type="OrthoDB" id="9793421at2"/>
<evidence type="ECO:0000256" key="6">
    <source>
        <dbReference type="PROSITE-ProRule" id="PRU00169"/>
    </source>
</evidence>
<dbReference type="Pfam" id="PF00072">
    <property type="entry name" value="Response_reg"/>
    <property type="match status" value="1"/>
</dbReference>
<dbReference type="KEGG" id="dalk:DSCA_64160"/>
<evidence type="ECO:0000259" key="7">
    <source>
        <dbReference type="PROSITE" id="PS50110"/>
    </source>
</evidence>
<evidence type="ECO:0000313" key="10">
    <source>
        <dbReference type="Proteomes" id="UP000427906"/>
    </source>
</evidence>
<dbReference type="Gene3D" id="3.40.50.2300">
    <property type="match status" value="1"/>
</dbReference>
<keyword evidence="2" id="KW-0378">Hydrolase</keyword>
<name>A0A5K7YT26_9BACT</name>
<dbReference type="Pfam" id="PF01339">
    <property type="entry name" value="CheB_methylest"/>
    <property type="match status" value="1"/>
</dbReference>
<protein>
    <recommendedName>
        <fullName evidence="3">protein-glutamate methylesterase</fullName>
        <ecNumber evidence="3">3.1.1.61</ecNumber>
    </recommendedName>
</protein>
<dbReference type="RefSeq" id="WP_155320175.1">
    <property type="nucleotide sequence ID" value="NZ_AP021874.1"/>
</dbReference>
<dbReference type="GO" id="GO:0006935">
    <property type="term" value="P:chemotaxis"/>
    <property type="evidence" value="ECO:0007669"/>
    <property type="project" value="InterPro"/>
</dbReference>
<evidence type="ECO:0000256" key="4">
    <source>
        <dbReference type="ARBA" id="ARBA00048267"/>
    </source>
</evidence>
<dbReference type="SMART" id="SM00448">
    <property type="entry name" value="REC"/>
    <property type="match status" value="1"/>
</dbReference>
<comment type="caution">
    <text evidence="5">Lacks conserved residue(s) required for the propagation of feature annotation.</text>
</comment>
<evidence type="ECO:0000313" key="9">
    <source>
        <dbReference type="EMBL" id="BBO72486.1"/>
    </source>
</evidence>
<dbReference type="InterPro" id="IPR035909">
    <property type="entry name" value="CheB_C"/>
</dbReference>
<organism evidence="9 10">
    <name type="scientific">Desulfosarcina alkanivorans</name>
    <dbReference type="NCBI Taxonomy" id="571177"/>
    <lineage>
        <taxon>Bacteria</taxon>
        <taxon>Pseudomonadati</taxon>
        <taxon>Thermodesulfobacteriota</taxon>
        <taxon>Desulfobacteria</taxon>
        <taxon>Desulfobacterales</taxon>
        <taxon>Desulfosarcinaceae</taxon>
        <taxon>Desulfosarcina</taxon>
    </lineage>
</organism>
<proteinExistence type="predicted"/>